<evidence type="ECO:0000313" key="3">
    <source>
        <dbReference type="Proteomes" id="UP000648182"/>
    </source>
</evidence>
<proteinExistence type="predicted"/>
<gene>
    <name evidence="2" type="ORF">H9631_02005</name>
</gene>
<sequence length="266" mass="32028">MGIIRTDTWLEEHFSNPMELCKLASPDVDNHAQYYQYLRRFGMYQPSRTTHDMFSKLKELKAWEHMKKFYTKYKKIWRAPEVDVYIFPIEPTRQFMRDLKGRSGLTFPRKIFLFLSPVDDVKIWESLLVHEFHHAVRMKRYKKDPEEYTLLDSLMFEGLAEHAVQKYCGKEYTAEWLGFYEQDHLQHFWNRVYKDHLQLKKKHQLHDDLLFGRRGIPNMMGYALGGDIVKEYVRKQPLTVQESFNISSDRILENSHYNSDIEEASE</sequence>
<evidence type="ECO:0000259" key="1">
    <source>
        <dbReference type="Pfam" id="PF10026"/>
    </source>
</evidence>
<dbReference type="RefSeq" id="WP_191809579.1">
    <property type="nucleotide sequence ID" value="NZ_JACSPV010000002.1"/>
</dbReference>
<dbReference type="EMBL" id="JACSPV010000002">
    <property type="protein sequence ID" value="MBD8003842.1"/>
    <property type="molecule type" value="Genomic_DNA"/>
</dbReference>
<evidence type="ECO:0000313" key="2">
    <source>
        <dbReference type="EMBL" id="MBD8003842.1"/>
    </source>
</evidence>
<dbReference type="Proteomes" id="UP000648182">
    <property type="component" value="Unassembled WGS sequence"/>
</dbReference>
<name>A0ABR8VGC9_9BACI</name>
<dbReference type="Pfam" id="PF10026">
    <property type="entry name" value="DUF2268"/>
    <property type="match status" value="1"/>
</dbReference>
<reference evidence="2 3" key="1">
    <citation type="submission" date="2020-08" db="EMBL/GenBank/DDBJ databases">
        <title>A Genomic Blueprint of the Chicken Gut Microbiome.</title>
        <authorList>
            <person name="Gilroy R."/>
            <person name="Ravi A."/>
            <person name="Getino M."/>
            <person name="Pursley I."/>
            <person name="Horton D.L."/>
            <person name="Alikhan N.-F."/>
            <person name="Baker D."/>
            <person name="Gharbi K."/>
            <person name="Hall N."/>
            <person name="Watson M."/>
            <person name="Adriaenssens E.M."/>
            <person name="Foster-Nyarko E."/>
            <person name="Jarju S."/>
            <person name="Secka A."/>
            <person name="Antonio M."/>
            <person name="Oren A."/>
            <person name="Chaudhuri R."/>
            <person name="La Ragione R.M."/>
            <person name="Hildebrand F."/>
            <person name="Pallen M.J."/>
        </authorList>
    </citation>
    <scope>NUCLEOTIDE SEQUENCE [LARGE SCALE GENOMIC DNA]</scope>
    <source>
        <strain evidence="2 3">Sa1BUA2</strain>
    </source>
</reference>
<protein>
    <recommendedName>
        <fullName evidence="1">DUF2268 domain-containing protein</fullName>
    </recommendedName>
</protein>
<comment type="caution">
    <text evidence="2">The sequence shown here is derived from an EMBL/GenBank/DDBJ whole genome shotgun (WGS) entry which is preliminary data.</text>
</comment>
<keyword evidence="3" id="KW-1185">Reference proteome</keyword>
<accession>A0ABR8VGC9</accession>
<feature type="domain" description="DUF2268" evidence="1">
    <location>
        <begin position="63"/>
        <end position="252"/>
    </location>
</feature>
<dbReference type="InterPro" id="IPR018728">
    <property type="entry name" value="DUF2268"/>
</dbReference>
<organism evidence="2 3">
    <name type="scientific">Bacillus norwichensis</name>
    <dbReference type="NCBI Taxonomy" id="2762217"/>
    <lineage>
        <taxon>Bacteria</taxon>
        <taxon>Bacillati</taxon>
        <taxon>Bacillota</taxon>
        <taxon>Bacilli</taxon>
        <taxon>Bacillales</taxon>
        <taxon>Bacillaceae</taxon>
        <taxon>Bacillus</taxon>
    </lineage>
</organism>